<gene>
    <name evidence="7" type="ORF">N177_0605</name>
</gene>
<dbReference type="PANTHER" id="PTHR33931:SF2">
    <property type="entry name" value="HOLIN-LIKE PROTEIN CIDA"/>
    <property type="match status" value="1"/>
</dbReference>
<evidence type="ECO:0000256" key="5">
    <source>
        <dbReference type="ARBA" id="ARBA00023136"/>
    </source>
</evidence>
<evidence type="ECO:0000256" key="4">
    <source>
        <dbReference type="ARBA" id="ARBA00022989"/>
    </source>
</evidence>
<name>V4RL90_9HYPH</name>
<comment type="subcellular location">
    <subcellularLocation>
        <location evidence="1">Cell membrane</location>
        <topology evidence="1">Multi-pass membrane protein</topology>
    </subcellularLocation>
</comment>
<sequence length="118" mass="12162">MLRSFLVLVLFQFTGEALAIFFPLPVPGPVLGLALLAVLGAVVPGLLDEVAKAADMLLANLSLLFVPAGVGILQHLDLLRAEIVPLVAVLVLSTGVTLAVTALVFVGVSRLTGHGEEA</sequence>
<organism evidence="7 8">
    <name type="scientific">Lutibaculum baratangense AMV1</name>
    <dbReference type="NCBI Taxonomy" id="631454"/>
    <lineage>
        <taxon>Bacteria</taxon>
        <taxon>Pseudomonadati</taxon>
        <taxon>Pseudomonadota</taxon>
        <taxon>Alphaproteobacteria</taxon>
        <taxon>Hyphomicrobiales</taxon>
        <taxon>Tepidamorphaceae</taxon>
        <taxon>Lutibaculum</taxon>
    </lineage>
</organism>
<dbReference type="AlphaFoldDB" id="V4RL90"/>
<proteinExistence type="predicted"/>
<protein>
    <submittedName>
        <fullName evidence="7">Antiholin-like protein LrgA</fullName>
    </submittedName>
</protein>
<keyword evidence="5 6" id="KW-0472">Membrane</keyword>
<dbReference type="PANTHER" id="PTHR33931">
    <property type="entry name" value="HOLIN-LIKE PROTEIN CIDA-RELATED"/>
    <property type="match status" value="1"/>
</dbReference>
<dbReference type="Proteomes" id="UP000017819">
    <property type="component" value="Unassembled WGS sequence"/>
</dbReference>
<feature type="transmembrane region" description="Helical" evidence="6">
    <location>
        <begin position="29"/>
        <end position="47"/>
    </location>
</feature>
<evidence type="ECO:0000256" key="3">
    <source>
        <dbReference type="ARBA" id="ARBA00022692"/>
    </source>
</evidence>
<evidence type="ECO:0000313" key="7">
    <source>
        <dbReference type="EMBL" id="ESR26821.1"/>
    </source>
</evidence>
<dbReference type="InterPro" id="IPR005538">
    <property type="entry name" value="LrgA/CidA"/>
</dbReference>
<dbReference type="STRING" id="631454.N177_0605"/>
<dbReference type="Pfam" id="PF03788">
    <property type="entry name" value="LrgA"/>
    <property type="match status" value="1"/>
</dbReference>
<feature type="transmembrane region" description="Helical" evidence="6">
    <location>
        <begin position="54"/>
        <end position="74"/>
    </location>
</feature>
<evidence type="ECO:0000256" key="2">
    <source>
        <dbReference type="ARBA" id="ARBA00022475"/>
    </source>
</evidence>
<accession>V4RL90</accession>
<keyword evidence="8" id="KW-1185">Reference proteome</keyword>
<keyword evidence="4 6" id="KW-1133">Transmembrane helix</keyword>
<keyword evidence="3 6" id="KW-0812">Transmembrane</keyword>
<dbReference type="PATRIC" id="fig|631454.5.peg.595"/>
<feature type="transmembrane region" description="Helical" evidence="6">
    <location>
        <begin position="86"/>
        <end position="108"/>
    </location>
</feature>
<dbReference type="EMBL" id="AWXZ01000013">
    <property type="protein sequence ID" value="ESR26821.1"/>
    <property type="molecule type" value="Genomic_DNA"/>
</dbReference>
<reference evidence="7 8" key="1">
    <citation type="journal article" date="2014" name="Genome Announc.">
        <title>Draft Genome Sequence of Lutibaculum baratangense Strain AMV1T, Isolated from a Mud Volcano in Andamans, India.</title>
        <authorList>
            <person name="Singh A."/>
            <person name="Sreenivas A."/>
            <person name="Sathyanarayana Reddy G."/>
            <person name="Pinnaka A.K."/>
            <person name="Shivaji S."/>
        </authorList>
    </citation>
    <scope>NUCLEOTIDE SEQUENCE [LARGE SCALE GENOMIC DNA]</scope>
    <source>
        <strain evidence="7 8">AMV1</strain>
    </source>
</reference>
<evidence type="ECO:0000313" key="8">
    <source>
        <dbReference type="Proteomes" id="UP000017819"/>
    </source>
</evidence>
<dbReference type="RefSeq" id="WP_023430754.1">
    <property type="nucleotide sequence ID" value="NZ_AWXZ01000013.1"/>
</dbReference>
<evidence type="ECO:0000256" key="1">
    <source>
        <dbReference type="ARBA" id="ARBA00004651"/>
    </source>
</evidence>
<comment type="caution">
    <text evidence="7">The sequence shown here is derived from an EMBL/GenBank/DDBJ whole genome shotgun (WGS) entry which is preliminary data.</text>
</comment>
<dbReference type="OrthoDB" id="385012at2"/>
<evidence type="ECO:0000256" key="6">
    <source>
        <dbReference type="SAM" id="Phobius"/>
    </source>
</evidence>
<dbReference type="GO" id="GO:0005886">
    <property type="term" value="C:plasma membrane"/>
    <property type="evidence" value="ECO:0007669"/>
    <property type="project" value="UniProtKB-SubCell"/>
</dbReference>
<keyword evidence="2" id="KW-1003">Cell membrane</keyword>
<dbReference type="eggNOG" id="COG1380">
    <property type="taxonomic scope" value="Bacteria"/>
</dbReference>